<gene>
    <name evidence="1" type="ORF">EST38_g8567</name>
</gene>
<keyword evidence="2" id="KW-1185">Reference proteome</keyword>
<sequence length="145" mass="16849">MYLSVDPVPVLRCFHLPALKSLEYKVDGWPRYQKTVPKYFAEAEFKLTRLRISDQRLNEDLAYAVAHAPPLHEAQDVHIEYSEPVKRPKIWDTYPLEGDGPPWLHWARTERIPDVDQLIDTAHLTFDQQLLDPTDTLLQGLDGFV</sequence>
<comment type="caution">
    <text evidence="1">The sequence shown here is derived from an EMBL/GenBank/DDBJ whole genome shotgun (WGS) entry which is preliminary data.</text>
</comment>
<protein>
    <submittedName>
        <fullName evidence="1">Uncharacterized protein</fullName>
    </submittedName>
</protein>
<organism evidence="1 2">
    <name type="scientific">Candolleomyces aberdarensis</name>
    <dbReference type="NCBI Taxonomy" id="2316362"/>
    <lineage>
        <taxon>Eukaryota</taxon>
        <taxon>Fungi</taxon>
        <taxon>Dikarya</taxon>
        <taxon>Basidiomycota</taxon>
        <taxon>Agaricomycotina</taxon>
        <taxon>Agaricomycetes</taxon>
        <taxon>Agaricomycetidae</taxon>
        <taxon>Agaricales</taxon>
        <taxon>Agaricineae</taxon>
        <taxon>Psathyrellaceae</taxon>
        <taxon>Candolleomyces</taxon>
    </lineage>
</organism>
<proteinExistence type="predicted"/>
<dbReference type="Proteomes" id="UP000290288">
    <property type="component" value="Unassembled WGS sequence"/>
</dbReference>
<evidence type="ECO:0000313" key="1">
    <source>
        <dbReference type="EMBL" id="RXW17289.1"/>
    </source>
</evidence>
<dbReference type="EMBL" id="SDEE01000352">
    <property type="protein sequence ID" value="RXW17289.1"/>
    <property type="molecule type" value="Genomic_DNA"/>
</dbReference>
<dbReference type="AlphaFoldDB" id="A0A4Q2DCX8"/>
<accession>A0A4Q2DCX8</accession>
<evidence type="ECO:0000313" key="2">
    <source>
        <dbReference type="Proteomes" id="UP000290288"/>
    </source>
</evidence>
<reference evidence="1 2" key="1">
    <citation type="submission" date="2019-01" db="EMBL/GenBank/DDBJ databases">
        <title>Draft genome sequence of Psathyrella aberdarensis IHI B618.</title>
        <authorList>
            <person name="Buettner E."/>
            <person name="Kellner H."/>
        </authorList>
    </citation>
    <scope>NUCLEOTIDE SEQUENCE [LARGE SCALE GENOMIC DNA]</scope>
    <source>
        <strain evidence="1 2">IHI B618</strain>
    </source>
</reference>
<dbReference type="OrthoDB" id="10610094at2759"/>
<name>A0A4Q2DCX8_9AGAR</name>